<keyword evidence="4" id="KW-0560">Oxidoreductase</keyword>
<name>A0A5N7C2Y3_PETAA</name>
<sequence length="460" mass="50785">MALETVRANLQKLEEFLSRHPEIQHVTSSSPEYDSTRATFVARPDVTPSAIVRPPTIEDAVSIVSFLITNKIEFTVRVGGHDMLSRTFKDMIVGVDLRLINHVVIDENHLTARVGGGILIGDLSRKLHEHGLATATGTIAPVGYVGWAMYGGYGPYSTQFGLGVDHIIAAKIINAQGELVEADADLLKAIRGAGGAFGVLVEVTIQVHRLDKILAGVLFLKSDDIPAAVRQYNEGYRRLSAEGIPAALTIAQAAVNTPQGLALLLLVNWSSPDFESGKIWVDKISRLAPVVLNTVKETTPPGWLEEAGRLVPRETQGRMYTINVKAITNEVVDVISTHLQRMPSDPHIIWDMHELRRSSPSARPRSDSVFAAREGHFMFEIVSIAEKKENLDSVLAWGKEFQEALYKTDPDNILAATYLSMTAPDEIDLTKVFGEHYEFMREFKQSHDPHGVFSNGYVRF</sequence>
<dbReference type="GO" id="GO:0016491">
    <property type="term" value="F:oxidoreductase activity"/>
    <property type="evidence" value="ECO:0007669"/>
    <property type="project" value="UniProtKB-KW"/>
</dbReference>
<dbReference type="EMBL" id="ML735278">
    <property type="protein sequence ID" value="KAE8388451.1"/>
    <property type="molecule type" value="Genomic_DNA"/>
</dbReference>
<dbReference type="InterPro" id="IPR016167">
    <property type="entry name" value="FAD-bd_PCMH_sub1"/>
</dbReference>
<dbReference type="Gene3D" id="3.30.43.10">
    <property type="entry name" value="Uridine Diphospho-n-acetylenolpyruvylglucosamine Reductase, domain 2"/>
    <property type="match status" value="1"/>
</dbReference>
<dbReference type="PANTHER" id="PTHR42973">
    <property type="entry name" value="BINDING OXIDOREDUCTASE, PUTATIVE (AFU_ORTHOLOGUE AFUA_1G17690)-RELATED"/>
    <property type="match status" value="1"/>
</dbReference>
<dbReference type="InterPro" id="IPR036318">
    <property type="entry name" value="FAD-bd_PCMH-like_sf"/>
</dbReference>
<organism evidence="6">
    <name type="scientific">Petromyces alliaceus</name>
    <name type="common">Aspergillus alliaceus</name>
    <dbReference type="NCBI Taxonomy" id="209559"/>
    <lineage>
        <taxon>Eukaryota</taxon>
        <taxon>Fungi</taxon>
        <taxon>Dikarya</taxon>
        <taxon>Ascomycota</taxon>
        <taxon>Pezizomycotina</taxon>
        <taxon>Eurotiomycetes</taxon>
        <taxon>Eurotiomycetidae</taxon>
        <taxon>Eurotiales</taxon>
        <taxon>Aspergillaceae</taxon>
        <taxon>Aspergillus</taxon>
        <taxon>Aspergillus subgen. Circumdati</taxon>
    </lineage>
</organism>
<accession>A0A5N7C2Y3</accession>
<comment type="similarity">
    <text evidence="1">Belongs to the oxygen-dependent FAD-linked oxidoreductase family.</text>
</comment>
<dbReference type="PANTHER" id="PTHR42973:SF7">
    <property type="entry name" value="FAD-BINDING PCMH-TYPE DOMAIN-CONTAINING PROTEIN"/>
    <property type="match status" value="1"/>
</dbReference>
<gene>
    <name evidence="6" type="ORF">BDV23DRAFT_195130</name>
</gene>
<dbReference type="Proteomes" id="UP000326877">
    <property type="component" value="Unassembled WGS sequence"/>
</dbReference>
<protein>
    <submittedName>
        <fullName evidence="6">D-lactate dehydrogenase</fullName>
    </submittedName>
</protein>
<dbReference type="OrthoDB" id="363185at2759"/>
<evidence type="ECO:0000256" key="3">
    <source>
        <dbReference type="ARBA" id="ARBA00022827"/>
    </source>
</evidence>
<dbReference type="Pfam" id="PF01565">
    <property type="entry name" value="FAD_binding_4"/>
    <property type="match status" value="1"/>
</dbReference>
<dbReference type="InterPro" id="IPR006094">
    <property type="entry name" value="Oxid_FAD_bind_N"/>
</dbReference>
<dbReference type="InterPro" id="IPR016169">
    <property type="entry name" value="FAD-bd_PCMH_sub2"/>
</dbReference>
<dbReference type="SUPFAM" id="SSF56176">
    <property type="entry name" value="FAD-binding/transporter-associated domain-like"/>
    <property type="match status" value="1"/>
</dbReference>
<evidence type="ECO:0000256" key="4">
    <source>
        <dbReference type="ARBA" id="ARBA00023002"/>
    </source>
</evidence>
<dbReference type="PROSITE" id="PS51387">
    <property type="entry name" value="FAD_PCMH"/>
    <property type="match status" value="1"/>
</dbReference>
<dbReference type="GO" id="GO:0071949">
    <property type="term" value="F:FAD binding"/>
    <property type="evidence" value="ECO:0007669"/>
    <property type="project" value="InterPro"/>
</dbReference>
<dbReference type="InterPro" id="IPR050416">
    <property type="entry name" value="FAD-linked_Oxidoreductase"/>
</dbReference>
<evidence type="ECO:0000313" key="6">
    <source>
        <dbReference type="EMBL" id="KAE8388451.1"/>
    </source>
</evidence>
<dbReference type="InterPro" id="IPR016166">
    <property type="entry name" value="FAD-bd_PCMH"/>
</dbReference>
<dbReference type="Gene3D" id="3.30.465.10">
    <property type="match status" value="1"/>
</dbReference>
<evidence type="ECO:0000259" key="5">
    <source>
        <dbReference type="PROSITE" id="PS51387"/>
    </source>
</evidence>
<proteinExistence type="inferred from homology"/>
<reference evidence="6" key="1">
    <citation type="submission" date="2019-04" db="EMBL/GenBank/DDBJ databases">
        <title>Friends and foes A comparative genomics studyof 23 Aspergillus species from section Flavi.</title>
        <authorList>
            <consortium name="DOE Joint Genome Institute"/>
            <person name="Kjaerbolling I."/>
            <person name="Vesth T."/>
            <person name="Frisvad J.C."/>
            <person name="Nybo J.L."/>
            <person name="Theobald S."/>
            <person name="Kildgaard S."/>
            <person name="Isbrandt T."/>
            <person name="Kuo A."/>
            <person name="Sato A."/>
            <person name="Lyhne E.K."/>
            <person name="Kogle M.E."/>
            <person name="Wiebenga A."/>
            <person name="Kun R.S."/>
            <person name="Lubbers R.J."/>
            <person name="Makela M.R."/>
            <person name="Barry K."/>
            <person name="Chovatia M."/>
            <person name="Clum A."/>
            <person name="Daum C."/>
            <person name="Haridas S."/>
            <person name="He G."/>
            <person name="LaButti K."/>
            <person name="Lipzen A."/>
            <person name="Mondo S."/>
            <person name="Riley R."/>
            <person name="Salamov A."/>
            <person name="Simmons B.A."/>
            <person name="Magnuson J.K."/>
            <person name="Henrissat B."/>
            <person name="Mortensen U.H."/>
            <person name="Larsen T.O."/>
            <person name="Devries R.P."/>
            <person name="Grigoriev I.V."/>
            <person name="Machida M."/>
            <person name="Baker S.E."/>
            <person name="Andersen M.R."/>
        </authorList>
    </citation>
    <scope>NUCLEOTIDE SEQUENCE [LARGE SCALE GENOMIC DNA]</scope>
    <source>
        <strain evidence="6">IBT 14317</strain>
    </source>
</reference>
<evidence type="ECO:0000256" key="2">
    <source>
        <dbReference type="ARBA" id="ARBA00022630"/>
    </source>
</evidence>
<feature type="domain" description="FAD-binding PCMH-type" evidence="5">
    <location>
        <begin position="44"/>
        <end position="210"/>
    </location>
</feature>
<keyword evidence="2" id="KW-0285">Flavoprotein</keyword>
<dbReference type="Gene3D" id="3.40.462.20">
    <property type="match status" value="1"/>
</dbReference>
<dbReference type="AlphaFoldDB" id="A0A5N7C2Y3"/>
<evidence type="ECO:0000256" key="1">
    <source>
        <dbReference type="ARBA" id="ARBA00005466"/>
    </source>
</evidence>
<keyword evidence="3" id="KW-0274">FAD</keyword>